<dbReference type="PANTHER" id="PTHR33375">
    <property type="entry name" value="CHROMOSOME-PARTITIONING PROTEIN PARB-RELATED"/>
    <property type="match status" value="1"/>
</dbReference>
<feature type="domain" description="ParB-like N-terminal" evidence="1">
    <location>
        <begin position="25"/>
        <end position="123"/>
    </location>
</feature>
<dbReference type="SUPFAM" id="SSF109709">
    <property type="entry name" value="KorB DNA-binding domain-like"/>
    <property type="match status" value="1"/>
</dbReference>
<dbReference type="EMBL" id="AM114193">
    <property type="protein sequence ID" value="CAJ36724.1"/>
    <property type="molecule type" value="Genomic_DNA"/>
</dbReference>
<name>Q0W4G9_METAR</name>
<keyword evidence="3" id="KW-1185">Reference proteome</keyword>
<dbReference type="GO" id="GO:0045881">
    <property type="term" value="P:positive regulation of sporulation resulting in formation of a cellular spore"/>
    <property type="evidence" value="ECO:0007669"/>
    <property type="project" value="TreeGrafter"/>
</dbReference>
<dbReference type="Pfam" id="PF02195">
    <property type="entry name" value="ParB_N"/>
    <property type="match status" value="1"/>
</dbReference>
<evidence type="ECO:0000313" key="3">
    <source>
        <dbReference type="Proteomes" id="UP000000663"/>
    </source>
</evidence>
<dbReference type="InterPro" id="IPR003115">
    <property type="entry name" value="ParB_N"/>
</dbReference>
<dbReference type="GO" id="GO:0003677">
    <property type="term" value="F:DNA binding"/>
    <property type="evidence" value="ECO:0007669"/>
    <property type="project" value="InterPro"/>
</dbReference>
<dbReference type="Gene3D" id="1.10.10.2830">
    <property type="match status" value="1"/>
</dbReference>
<dbReference type="SUPFAM" id="SSF110849">
    <property type="entry name" value="ParB/Sulfiredoxin"/>
    <property type="match status" value="1"/>
</dbReference>
<dbReference type="AlphaFoldDB" id="Q0W4G9"/>
<evidence type="ECO:0000313" key="2">
    <source>
        <dbReference type="EMBL" id="CAJ36724.1"/>
    </source>
</evidence>
<dbReference type="eggNOG" id="arCOG11113">
    <property type="taxonomic scope" value="Archaea"/>
</dbReference>
<dbReference type="InterPro" id="IPR004437">
    <property type="entry name" value="ParB/RepB/Spo0J"/>
</dbReference>
<dbReference type="InterPro" id="IPR036086">
    <property type="entry name" value="ParB/Sulfiredoxin_sf"/>
</dbReference>
<dbReference type="GO" id="GO:0007059">
    <property type="term" value="P:chromosome segregation"/>
    <property type="evidence" value="ECO:0007669"/>
    <property type="project" value="TreeGrafter"/>
</dbReference>
<dbReference type="STRING" id="351160.RCIX1458"/>
<sequence length="342" mass="38710">MCTTNHLVYMGYIVMRKNKGEQRHLTIPIDRVYFDGDHLRKTQTDISQLKNTISDVGLLQPIIVRKTSSSPSSSEGYTVIDGQRRLQALKELEVPELIVGRDVIIDADETEADARFKRIIANVQREDINDIELGHAFVELKEKYGYKYNEIAEIIGKTPHYVSAKVGLAKRLTTELQDIIISDWNAAECIRSKFSEEESADLLYEMNINIIEEIARLPGELQRPAYDTIRAREMDKKEALEYLRSVKRDAEVMKLASDVKGLMETYASNEPARMEPLTHRELKGYLKKINRNLDRLAVVAKTSGPGEREQVIPVLESLIEKLTSLYAEIKAGEAGSVEAEAG</sequence>
<accession>Q0W4G9</accession>
<dbReference type="SMART" id="SM00470">
    <property type="entry name" value="ParB"/>
    <property type="match status" value="1"/>
</dbReference>
<reference evidence="2 3" key="1">
    <citation type="journal article" date="2006" name="Science">
        <title>Genome of rice cluster I archaea -- the key methane producers in the rice rhizosphere.</title>
        <authorList>
            <person name="Erkel C."/>
            <person name="Kube M."/>
            <person name="Reinhardt R."/>
            <person name="Liesack W."/>
        </authorList>
    </citation>
    <scope>NUCLEOTIDE SEQUENCE [LARGE SCALE GENOMIC DNA]</scope>
    <source>
        <strain evidence="3">DSM 22066 / NBRC 105507 / MRE50</strain>
    </source>
</reference>
<gene>
    <name evidence="2" type="primary">parB</name>
    <name evidence="2" type="ORF">RCIX1458</name>
</gene>
<dbReference type="Gene3D" id="3.90.1530.30">
    <property type="match status" value="1"/>
</dbReference>
<dbReference type="InterPro" id="IPR050336">
    <property type="entry name" value="Chromosome_partition/occlusion"/>
</dbReference>
<dbReference type="NCBIfam" id="TIGR00180">
    <property type="entry name" value="parB_part"/>
    <property type="match status" value="1"/>
</dbReference>
<dbReference type="KEGG" id="rci:RCIX1458"/>
<dbReference type="Proteomes" id="UP000000663">
    <property type="component" value="Chromosome"/>
</dbReference>
<protein>
    <submittedName>
        <fullName evidence="2">Chromosome partitioning protein</fullName>
    </submittedName>
</protein>
<organism evidence="2 3">
    <name type="scientific">Methanocella arvoryzae (strain DSM 22066 / NBRC 105507 / MRE50)</name>
    <dbReference type="NCBI Taxonomy" id="351160"/>
    <lineage>
        <taxon>Archaea</taxon>
        <taxon>Methanobacteriati</taxon>
        <taxon>Methanobacteriota</taxon>
        <taxon>Stenosarchaea group</taxon>
        <taxon>Methanomicrobia</taxon>
        <taxon>Methanocellales</taxon>
        <taxon>Methanocellaceae</taxon>
        <taxon>Methanocella</taxon>
    </lineage>
</organism>
<dbReference type="PANTHER" id="PTHR33375:SF1">
    <property type="entry name" value="CHROMOSOME-PARTITIONING PROTEIN PARB-RELATED"/>
    <property type="match status" value="1"/>
</dbReference>
<dbReference type="GO" id="GO:0005694">
    <property type="term" value="C:chromosome"/>
    <property type="evidence" value="ECO:0007669"/>
    <property type="project" value="TreeGrafter"/>
</dbReference>
<proteinExistence type="predicted"/>
<evidence type="ECO:0000259" key="1">
    <source>
        <dbReference type="SMART" id="SM00470"/>
    </source>
</evidence>